<dbReference type="Gene3D" id="3.30.450.40">
    <property type="match status" value="1"/>
</dbReference>
<dbReference type="PROSITE" id="PS50943">
    <property type="entry name" value="HTH_CROC1"/>
    <property type="match status" value="1"/>
</dbReference>
<dbReference type="RefSeq" id="WP_109952844.1">
    <property type="nucleotide sequence ID" value="NZ_CP029551.1"/>
</dbReference>
<dbReference type="EMBL" id="CP029551">
    <property type="protein sequence ID" value="AWN37778.1"/>
    <property type="molecule type" value="Genomic_DNA"/>
</dbReference>
<dbReference type="Pfam" id="PF01590">
    <property type="entry name" value="GAF"/>
    <property type="match status" value="1"/>
</dbReference>
<dbReference type="Proteomes" id="UP000246058">
    <property type="component" value="Chromosome"/>
</dbReference>
<dbReference type="Pfam" id="PF01381">
    <property type="entry name" value="HTH_3"/>
    <property type="match status" value="1"/>
</dbReference>
<proteinExistence type="predicted"/>
<dbReference type="SUPFAM" id="SSF55781">
    <property type="entry name" value="GAF domain-like"/>
    <property type="match status" value="1"/>
</dbReference>
<gene>
    <name evidence="2" type="ORF">DK427_20280</name>
</gene>
<dbReference type="OrthoDB" id="315417at2"/>
<dbReference type="GO" id="GO:0003677">
    <property type="term" value="F:DNA binding"/>
    <property type="evidence" value="ECO:0007669"/>
    <property type="project" value="InterPro"/>
</dbReference>
<evidence type="ECO:0000259" key="1">
    <source>
        <dbReference type="PROSITE" id="PS50943"/>
    </source>
</evidence>
<evidence type="ECO:0000313" key="3">
    <source>
        <dbReference type="Proteomes" id="UP000246058"/>
    </source>
</evidence>
<dbReference type="PANTHER" id="PTHR43102:SF2">
    <property type="entry name" value="GAF DOMAIN-CONTAINING PROTEIN"/>
    <property type="match status" value="1"/>
</dbReference>
<reference evidence="2 3" key="1">
    <citation type="submission" date="2018-05" db="EMBL/GenBank/DDBJ databases">
        <title>Complete Genome Sequence of Methylobacterium sp. 17Sr1-43.</title>
        <authorList>
            <person name="Srinivasan S."/>
        </authorList>
    </citation>
    <scope>NUCLEOTIDE SEQUENCE [LARGE SCALE GENOMIC DNA]</scope>
    <source>
        <strain evidence="2 3">17Sr1-43</strain>
    </source>
</reference>
<dbReference type="Gene3D" id="1.10.260.40">
    <property type="entry name" value="lambda repressor-like DNA-binding domains"/>
    <property type="match status" value="1"/>
</dbReference>
<name>A0A2U8VWH1_9HYPH</name>
<dbReference type="SMART" id="SM00065">
    <property type="entry name" value="GAF"/>
    <property type="match status" value="1"/>
</dbReference>
<feature type="domain" description="HTH cro/C1-type" evidence="1">
    <location>
        <begin position="194"/>
        <end position="250"/>
    </location>
</feature>
<dbReference type="InterPro" id="IPR003018">
    <property type="entry name" value="GAF"/>
</dbReference>
<dbReference type="CDD" id="cd00093">
    <property type="entry name" value="HTH_XRE"/>
    <property type="match status" value="1"/>
</dbReference>
<keyword evidence="3" id="KW-1185">Reference proteome</keyword>
<dbReference type="InterPro" id="IPR010982">
    <property type="entry name" value="Lambda_DNA-bd_dom_sf"/>
</dbReference>
<dbReference type="InterPro" id="IPR029016">
    <property type="entry name" value="GAF-like_dom_sf"/>
</dbReference>
<accession>A0A2U8VWH1</accession>
<dbReference type="AlphaFoldDB" id="A0A2U8VWH1"/>
<dbReference type="PANTHER" id="PTHR43102">
    <property type="entry name" value="SLR1143 PROTEIN"/>
    <property type="match status" value="1"/>
</dbReference>
<dbReference type="SUPFAM" id="SSF47413">
    <property type="entry name" value="lambda repressor-like DNA-binding domains"/>
    <property type="match status" value="1"/>
</dbReference>
<organism evidence="2 3">
    <name type="scientific">Methylobacterium radiodurans</name>
    <dbReference type="NCBI Taxonomy" id="2202828"/>
    <lineage>
        <taxon>Bacteria</taxon>
        <taxon>Pseudomonadati</taxon>
        <taxon>Pseudomonadota</taxon>
        <taxon>Alphaproteobacteria</taxon>
        <taxon>Hyphomicrobiales</taxon>
        <taxon>Methylobacteriaceae</taxon>
        <taxon>Methylobacterium</taxon>
    </lineage>
</organism>
<dbReference type="InterPro" id="IPR001387">
    <property type="entry name" value="Cro/C1-type_HTH"/>
</dbReference>
<dbReference type="KEGG" id="meti:DK427_20280"/>
<evidence type="ECO:0000313" key="2">
    <source>
        <dbReference type="EMBL" id="AWN37778.1"/>
    </source>
</evidence>
<dbReference type="SMART" id="SM00530">
    <property type="entry name" value="HTH_XRE"/>
    <property type="match status" value="1"/>
</dbReference>
<sequence length="269" mass="28837">MPVSASNEAVRLTALHRLQLLDTPPEPAFDRLVELARTLFEVPIALISLIDADRQWFKARCGLAANETSRDLAFCNFTILHDTVFVVPDATRDPAFAGNALVTGEPHIRFYAGAPLITEPGIRLGSFCIIDTKPRQLEAADIRNLVSLAQATLSEIWLRSLLEGRSGLGSAPGSAPCAPAMSFGHRQVLAGAQIRAARGLLNWTINQLSEASQVSVNAIKRLEAGGGSLSMRTSTADKIVDTFESRGVVFTGRSASTAGVAYSGRQPRL</sequence>
<protein>
    <submittedName>
        <fullName evidence="2">Diguanylate cyclase</fullName>
    </submittedName>
</protein>